<keyword evidence="2" id="KW-1185">Reference proteome</keyword>
<sequence length="335" mass="37130">MNSIAVRAWYVSTARLLELVDSKQLVPEMRQALLSPDSNSSRVLLANALGPRLIEYLQSANVLPLHSLAIAGQLRPGIPFTYQGHFYGKGFGASNRTPHVSLSENLVDVLSGKKLVVNFSKSGIITDTAYTRLSGSTNLFAFCSVTEISVSEVRAVPYLVGDLVERVSGLDLPFTDQLRLRVQDIDQFEGIDFRQPVSKAEFQRLKNVPERVVKELFCELLGEESVPKDWGGEEADLFSSNLSVNGRKSVAAFLLKGPSRFHEMTPADCGKNGDQIYRLFNSPAEVFVVQHCHKISPAVRKTVEAFALSKYADSCRYTFIDGYDTARILRAHGRL</sequence>
<accession>A0A841GNZ2</accession>
<organism evidence="1 2">
    <name type="scientific">Longimicrobium terrae</name>
    <dbReference type="NCBI Taxonomy" id="1639882"/>
    <lineage>
        <taxon>Bacteria</taxon>
        <taxon>Pseudomonadati</taxon>
        <taxon>Gemmatimonadota</taxon>
        <taxon>Longimicrobiia</taxon>
        <taxon>Longimicrobiales</taxon>
        <taxon>Longimicrobiaceae</taxon>
        <taxon>Longimicrobium</taxon>
    </lineage>
</organism>
<dbReference type="EMBL" id="JACHIA010000001">
    <property type="protein sequence ID" value="MBB6069042.1"/>
    <property type="molecule type" value="Genomic_DNA"/>
</dbReference>
<evidence type="ECO:0000313" key="1">
    <source>
        <dbReference type="EMBL" id="MBB6069042.1"/>
    </source>
</evidence>
<dbReference type="AlphaFoldDB" id="A0A841GNZ2"/>
<dbReference type="Proteomes" id="UP000582837">
    <property type="component" value="Unassembled WGS sequence"/>
</dbReference>
<protein>
    <submittedName>
        <fullName evidence="1">Uncharacterized protein</fullName>
    </submittedName>
</protein>
<reference evidence="1 2" key="1">
    <citation type="submission" date="2020-08" db="EMBL/GenBank/DDBJ databases">
        <title>Genomic Encyclopedia of Type Strains, Phase IV (KMG-IV): sequencing the most valuable type-strain genomes for metagenomic binning, comparative biology and taxonomic classification.</title>
        <authorList>
            <person name="Goeker M."/>
        </authorList>
    </citation>
    <scope>NUCLEOTIDE SEQUENCE [LARGE SCALE GENOMIC DNA]</scope>
    <source>
        <strain evidence="1 2">DSM 29007</strain>
    </source>
</reference>
<evidence type="ECO:0000313" key="2">
    <source>
        <dbReference type="Proteomes" id="UP000582837"/>
    </source>
</evidence>
<name>A0A841GNZ2_9BACT</name>
<comment type="caution">
    <text evidence="1">The sequence shown here is derived from an EMBL/GenBank/DDBJ whole genome shotgun (WGS) entry which is preliminary data.</text>
</comment>
<dbReference type="RefSeq" id="WP_205761159.1">
    <property type="nucleotide sequence ID" value="NZ_JABDTL010000001.1"/>
</dbReference>
<gene>
    <name evidence="1" type="ORF">HNQ61_000653</name>
</gene>
<proteinExistence type="predicted"/>